<name>A0A2X0MNB4_9BASI</name>
<organism evidence="2 3">
    <name type="scientific">Microbotryum silenes-dioicae</name>
    <dbReference type="NCBI Taxonomy" id="796604"/>
    <lineage>
        <taxon>Eukaryota</taxon>
        <taxon>Fungi</taxon>
        <taxon>Dikarya</taxon>
        <taxon>Basidiomycota</taxon>
        <taxon>Pucciniomycotina</taxon>
        <taxon>Microbotryomycetes</taxon>
        <taxon>Microbotryales</taxon>
        <taxon>Microbotryaceae</taxon>
        <taxon>Microbotryum</taxon>
    </lineage>
</organism>
<dbReference type="Proteomes" id="UP000249464">
    <property type="component" value="Unassembled WGS sequence"/>
</dbReference>
<evidence type="ECO:0000313" key="3">
    <source>
        <dbReference type="Proteomes" id="UP000249464"/>
    </source>
</evidence>
<proteinExistence type="predicted"/>
<gene>
    <name evidence="2" type="primary">BQ5605_C014g07449</name>
    <name evidence="2" type="ORF">BQ5605_C014G07449</name>
</gene>
<accession>A0A2X0MNB4</accession>
<dbReference type="AlphaFoldDB" id="A0A2X0MNB4"/>
<dbReference type="EMBL" id="FQNC01000016">
    <property type="protein sequence ID" value="SGY18707.1"/>
    <property type="molecule type" value="Genomic_DNA"/>
</dbReference>
<protein>
    <submittedName>
        <fullName evidence="2">BQ5605_C014g07449 protein</fullName>
    </submittedName>
</protein>
<reference evidence="2 3" key="1">
    <citation type="submission" date="2016-11" db="EMBL/GenBank/DDBJ databases">
        <authorList>
            <person name="Jaros S."/>
            <person name="Januszkiewicz K."/>
            <person name="Wedrychowicz H."/>
        </authorList>
    </citation>
    <scope>NUCLEOTIDE SEQUENCE [LARGE SCALE GENOMIC DNA]</scope>
</reference>
<feature type="region of interest" description="Disordered" evidence="1">
    <location>
        <begin position="257"/>
        <end position="282"/>
    </location>
</feature>
<sequence length="885" mass="97920">MIGCLQHYKASVNRHSTLRLLRNDTGTDTEALQDLQNEFATMAWSLTKARTPRAAAAIAESITKRWPMLRHWCAFWTLPRILPMISRALSKMTPEERRLYPTTTNAVESAHKCLLHASASSNNKPAKGVHRVLDSVQFFIGLQVVAKTGNFTGSRLRSKGSDEDEKRVTAAARAVEKRKQVPRSYVPSGRPLDPFEAENRRPISHKAFMDKALLDSDDVMIVEVAVNSEYQNPPLLELVNDIVVEAAAEVERSSAPLENAAIPDPPSTKPTVEEEPRGTAAPPLAKAKGFVRTAPRRARNYLIKPVDPAAVVSGVRSSPNAPLASSTVMSQVHSMVNTSLLLVSRVTGTPFGTFAPDAVGVLQTSNNQNSCWLDSTLMAMMASWDALKGFLVSLEEPLRSHTNEGSTAGSPIVEVYNALRDFFRTYAGTIDDKASMTTAATRIDPSRDELRRLIKASLLAPGHGDHKTTGYANAVEWWQHLASLLFKLSKTTLPPQSTRMAETDWVLDVSLSNTVRWTPDDRSSDLVFRDDTGLEHRWSLRAVTQLRHQHISTKGGVAIGPDGELQWHQFDGLNPMGKPECAAITQCLSNKAMDGLAGIDDYRPRAICCANGRLLPIVAMVRQRYEVMGLELGVVEEGAQAGRQTCKKIREAGSARKYQIDKLRILEKAIGLHPGHSLFDEYRAHKPVMVKLRCPTCAAGGLCGTPVAFTQDLIRCNLCGLYLHKLRAEISKEEQRTTRCIICVNVVSTKDLRADELKKLSGTVNLQLVPGNKLAWSFSNAKQLAGIKNREIYLSLQVPTEAILKKTWGTNASLVKTFIKDTKKTFKHLNKLAAERYADNYSDEDGPVRHHYFPMLQKWYLFAMPLVQIIPLGGHTASCRTMTVV</sequence>
<keyword evidence="3" id="KW-1185">Reference proteome</keyword>
<evidence type="ECO:0000313" key="2">
    <source>
        <dbReference type="EMBL" id="SGY18707.1"/>
    </source>
</evidence>
<evidence type="ECO:0000256" key="1">
    <source>
        <dbReference type="SAM" id="MobiDB-lite"/>
    </source>
</evidence>